<dbReference type="OrthoDB" id="2157641at2759"/>
<dbReference type="Proteomes" id="UP000784294">
    <property type="component" value="Unassembled WGS sequence"/>
</dbReference>
<gene>
    <name evidence="3" type="ORF">PXEA_LOCUS23579</name>
</gene>
<comment type="caution">
    <text evidence="3">The sequence shown here is derived from an EMBL/GenBank/DDBJ whole genome shotgun (WGS) entry which is preliminary data.</text>
</comment>
<dbReference type="Pfam" id="PF15410">
    <property type="entry name" value="PH_9"/>
    <property type="match status" value="1"/>
</dbReference>
<dbReference type="AlphaFoldDB" id="A0A448X7M4"/>
<feature type="compositionally biased region" description="Basic and acidic residues" evidence="1">
    <location>
        <begin position="76"/>
        <end position="97"/>
    </location>
</feature>
<evidence type="ECO:0000259" key="2">
    <source>
        <dbReference type="Pfam" id="PF15410"/>
    </source>
</evidence>
<sequence length="155" mass="17114">MTSSPAETSLGKRGWKLLYARLRDLVLYLYKDAATASAAARAEELHALHTAHLQQYAAQQLALQRQQQIHQLQMKQQDREQNELKQEVSDEGNEAHQGEFSCPSTDSLLSSEPVVQPDGQELSGSSTDFDKPVIEASAIIESKLQQPQPSASPTD</sequence>
<evidence type="ECO:0000313" key="3">
    <source>
        <dbReference type="EMBL" id="VEL30139.1"/>
    </source>
</evidence>
<keyword evidence="4" id="KW-1185">Reference proteome</keyword>
<reference evidence="3" key="1">
    <citation type="submission" date="2018-11" db="EMBL/GenBank/DDBJ databases">
        <authorList>
            <consortium name="Pathogen Informatics"/>
        </authorList>
    </citation>
    <scope>NUCLEOTIDE SEQUENCE</scope>
</reference>
<name>A0A448X7M4_9PLAT</name>
<accession>A0A448X7M4</accession>
<evidence type="ECO:0000256" key="1">
    <source>
        <dbReference type="SAM" id="MobiDB-lite"/>
    </source>
</evidence>
<protein>
    <recommendedName>
        <fullName evidence="2">Pleckstrin homology domain-containing protein</fullName>
    </recommendedName>
</protein>
<dbReference type="EMBL" id="CAAALY010109719">
    <property type="protein sequence ID" value="VEL30139.1"/>
    <property type="molecule type" value="Genomic_DNA"/>
</dbReference>
<evidence type="ECO:0000313" key="4">
    <source>
        <dbReference type="Proteomes" id="UP000784294"/>
    </source>
</evidence>
<organism evidence="3 4">
    <name type="scientific">Protopolystoma xenopodis</name>
    <dbReference type="NCBI Taxonomy" id="117903"/>
    <lineage>
        <taxon>Eukaryota</taxon>
        <taxon>Metazoa</taxon>
        <taxon>Spiralia</taxon>
        <taxon>Lophotrochozoa</taxon>
        <taxon>Platyhelminthes</taxon>
        <taxon>Monogenea</taxon>
        <taxon>Polyopisthocotylea</taxon>
        <taxon>Polystomatidea</taxon>
        <taxon>Polystomatidae</taxon>
        <taxon>Protopolystoma</taxon>
    </lineage>
</organism>
<dbReference type="InterPro" id="IPR011993">
    <property type="entry name" value="PH-like_dom_sf"/>
</dbReference>
<dbReference type="Gene3D" id="2.30.29.30">
    <property type="entry name" value="Pleckstrin-homology domain (PH domain)/Phosphotyrosine-binding domain (PTB)"/>
    <property type="match status" value="1"/>
</dbReference>
<feature type="domain" description="Pleckstrin homology" evidence="2">
    <location>
        <begin position="7"/>
        <end position="51"/>
    </location>
</feature>
<feature type="compositionally biased region" description="Polar residues" evidence="1">
    <location>
        <begin position="143"/>
        <end position="155"/>
    </location>
</feature>
<feature type="non-terminal residue" evidence="3">
    <location>
        <position position="1"/>
    </location>
</feature>
<proteinExistence type="predicted"/>
<dbReference type="InterPro" id="IPR041681">
    <property type="entry name" value="PH_9"/>
</dbReference>
<feature type="region of interest" description="Disordered" evidence="1">
    <location>
        <begin position="72"/>
        <end position="155"/>
    </location>
</feature>